<reference evidence="6 7" key="1">
    <citation type="journal article" date="2012" name="Science">
        <title>The Paleozoic origin of enzymatic lignin decomposition reconstructed from 31 fungal genomes.</title>
        <authorList>
            <person name="Floudas D."/>
            <person name="Binder M."/>
            <person name="Riley R."/>
            <person name="Barry K."/>
            <person name="Blanchette R.A."/>
            <person name="Henrissat B."/>
            <person name="Martinez A.T."/>
            <person name="Otillar R."/>
            <person name="Spatafora J.W."/>
            <person name="Yadav J.S."/>
            <person name="Aerts A."/>
            <person name="Benoit I."/>
            <person name="Boyd A."/>
            <person name="Carlson A."/>
            <person name="Copeland A."/>
            <person name="Coutinho P.M."/>
            <person name="de Vries R.P."/>
            <person name="Ferreira P."/>
            <person name="Findley K."/>
            <person name="Foster B."/>
            <person name="Gaskell J."/>
            <person name="Glotzer D."/>
            <person name="Gorecki P."/>
            <person name="Heitman J."/>
            <person name="Hesse C."/>
            <person name="Hori C."/>
            <person name="Igarashi K."/>
            <person name="Jurgens J.A."/>
            <person name="Kallen N."/>
            <person name="Kersten P."/>
            <person name="Kohler A."/>
            <person name="Kuees U."/>
            <person name="Kumar T.K.A."/>
            <person name="Kuo A."/>
            <person name="LaButti K."/>
            <person name="Larrondo L.F."/>
            <person name="Lindquist E."/>
            <person name="Ling A."/>
            <person name="Lombard V."/>
            <person name="Lucas S."/>
            <person name="Lundell T."/>
            <person name="Martin R."/>
            <person name="McLaughlin D.J."/>
            <person name="Morgenstern I."/>
            <person name="Morin E."/>
            <person name="Murat C."/>
            <person name="Nagy L.G."/>
            <person name="Nolan M."/>
            <person name="Ohm R.A."/>
            <person name="Patyshakuliyeva A."/>
            <person name="Rokas A."/>
            <person name="Ruiz-Duenas F.J."/>
            <person name="Sabat G."/>
            <person name="Salamov A."/>
            <person name="Samejima M."/>
            <person name="Schmutz J."/>
            <person name="Slot J.C."/>
            <person name="St John F."/>
            <person name="Stenlid J."/>
            <person name="Sun H."/>
            <person name="Sun S."/>
            <person name="Syed K."/>
            <person name="Tsang A."/>
            <person name="Wiebenga A."/>
            <person name="Young D."/>
            <person name="Pisabarro A."/>
            <person name="Eastwood D.C."/>
            <person name="Martin F."/>
            <person name="Cullen D."/>
            <person name="Grigoriev I.V."/>
            <person name="Hibbett D.S."/>
        </authorList>
    </citation>
    <scope>NUCLEOTIDE SEQUENCE [LARGE SCALE GENOMIC DNA]</scope>
    <source>
        <strain evidence="6 7">ATCC 11539</strain>
    </source>
</reference>
<feature type="transmembrane region" description="Helical" evidence="5">
    <location>
        <begin position="276"/>
        <end position="295"/>
    </location>
</feature>
<dbReference type="AlphaFoldDB" id="S7RVE7"/>
<evidence type="ECO:0000313" key="6">
    <source>
        <dbReference type="EMBL" id="EPQ58765.1"/>
    </source>
</evidence>
<evidence type="ECO:0000313" key="7">
    <source>
        <dbReference type="Proteomes" id="UP000030669"/>
    </source>
</evidence>
<dbReference type="Pfam" id="PF07690">
    <property type="entry name" value="MFS_1"/>
    <property type="match status" value="2"/>
</dbReference>
<dbReference type="EMBL" id="KB469298">
    <property type="protein sequence ID" value="EPQ58765.1"/>
    <property type="molecule type" value="Genomic_DNA"/>
</dbReference>
<organism evidence="6 7">
    <name type="scientific">Gloeophyllum trabeum (strain ATCC 11539 / FP-39264 / Madison 617)</name>
    <name type="common">Brown rot fungus</name>
    <dbReference type="NCBI Taxonomy" id="670483"/>
    <lineage>
        <taxon>Eukaryota</taxon>
        <taxon>Fungi</taxon>
        <taxon>Dikarya</taxon>
        <taxon>Basidiomycota</taxon>
        <taxon>Agaricomycotina</taxon>
        <taxon>Agaricomycetes</taxon>
        <taxon>Gloeophyllales</taxon>
        <taxon>Gloeophyllaceae</taxon>
        <taxon>Gloeophyllum</taxon>
    </lineage>
</organism>
<accession>S7RVE7</accession>
<evidence type="ECO:0000256" key="5">
    <source>
        <dbReference type="SAM" id="Phobius"/>
    </source>
</evidence>
<dbReference type="Gene3D" id="1.20.1250.20">
    <property type="entry name" value="MFS general substrate transporter like domains"/>
    <property type="match status" value="1"/>
</dbReference>
<sequence>MDTCIHALNHELETGRGLEEFLSNGRHIGSAANRSYWGGTDNTGTLESKGRTCSPKKSARYCLSWVDGLHILSRLGRGKVESILRVLNLTLYALQTIVATALPTIVQDLGGGSEYSWVGTSYLLASTCLGPVYGKMSDIFGRKPILYGSIVIFLASSRPYMLLCSLITGCNTDSRGQYAGFMAATWGVASVIGPVLGGITFRGDGKHTFFNLHNHRRPTGGVAGAILLFFLHLNPHQGKTFRDHAREFDFVGLILIITGIVCLLLGFNFGESSWRAVSVISLLVVGGVLLVAAALNECFTARSPIVPPRLFKTRTTVVILVSSFIHAFSLFAATFYLPLYYQVLGNSATVAGARTLPYSLSSSLVAAISGVIITRWGRYRLLIWCSWALMTVGFGLMIMLDNDSTTAEQQIYPVLAALGAGVLFEAPLVALQAAMPLKDMATSTSSFVFIRTLGGTIGISIGEAVIASVLRSRIGKSHGIDFDTSPSALNQEVRRLGSIQYNLASGYRRAEPRFHLGIVHETLHAPTSDY</sequence>
<dbReference type="HOGENOM" id="CLU_000960_22_0_1"/>
<dbReference type="Proteomes" id="UP000030669">
    <property type="component" value="Unassembled WGS sequence"/>
</dbReference>
<keyword evidence="4 5" id="KW-0472">Membrane</keyword>
<dbReference type="eggNOG" id="KOG0254">
    <property type="taxonomic scope" value="Eukaryota"/>
</dbReference>
<comment type="subcellular location">
    <subcellularLocation>
        <location evidence="1">Membrane</location>
        <topology evidence="1">Multi-pass membrane protein</topology>
    </subcellularLocation>
</comment>
<evidence type="ECO:0000256" key="4">
    <source>
        <dbReference type="ARBA" id="ARBA00023136"/>
    </source>
</evidence>
<feature type="transmembrane region" description="Helical" evidence="5">
    <location>
        <begin position="316"/>
        <end position="336"/>
    </location>
</feature>
<dbReference type="OrthoDB" id="10021397at2759"/>
<dbReference type="OMA" id="GCTMMPL"/>
<evidence type="ECO:0008006" key="8">
    <source>
        <dbReference type="Google" id="ProtNLM"/>
    </source>
</evidence>
<protein>
    <recommendedName>
        <fullName evidence="8">MFS general substrate transporter</fullName>
    </recommendedName>
</protein>
<feature type="transmembrane region" description="Helical" evidence="5">
    <location>
        <begin position="83"/>
        <end position="103"/>
    </location>
</feature>
<gene>
    <name evidence="6" type="ORF">GLOTRDRAFT_91759</name>
</gene>
<dbReference type="KEGG" id="gtr:GLOTRDRAFT_91759"/>
<dbReference type="RefSeq" id="XP_007863845.1">
    <property type="nucleotide sequence ID" value="XM_007865654.1"/>
</dbReference>
<name>S7RVE7_GLOTA</name>
<dbReference type="InterPro" id="IPR036259">
    <property type="entry name" value="MFS_trans_sf"/>
</dbReference>
<feature type="transmembrane region" description="Helical" evidence="5">
    <location>
        <begin position="180"/>
        <end position="201"/>
    </location>
</feature>
<feature type="transmembrane region" description="Helical" evidence="5">
    <location>
        <begin position="381"/>
        <end position="399"/>
    </location>
</feature>
<dbReference type="GeneID" id="19309333"/>
<dbReference type="Gene3D" id="1.20.1720.10">
    <property type="entry name" value="Multidrug resistance protein D"/>
    <property type="match status" value="1"/>
</dbReference>
<evidence type="ECO:0000256" key="2">
    <source>
        <dbReference type="ARBA" id="ARBA00022692"/>
    </source>
</evidence>
<dbReference type="PANTHER" id="PTHR23501">
    <property type="entry name" value="MAJOR FACILITATOR SUPERFAMILY"/>
    <property type="match status" value="1"/>
</dbReference>
<feature type="transmembrane region" description="Helical" evidence="5">
    <location>
        <begin position="250"/>
        <end position="270"/>
    </location>
</feature>
<dbReference type="GO" id="GO:0022857">
    <property type="term" value="F:transmembrane transporter activity"/>
    <property type="evidence" value="ECO:0007669"/>
    <property type="project" value="InterPro"/>
</dbReference>
<dbReference type="InterPro" id="IPR011701">
    <property type="entry name" value="MFS"/>
</dbReference>
<proteinExistence type="predicted"/>
<dbReference type="PANTHER" id="PTHR23501:SF102">
    <property type="entry name" value="DRUG TRANSPORTER, PUTATIVE (AFU_ORTHOLOGUE AFUA_3G08530)-RELATED"/>
    <property type="match status" value="1"/>
</dbReference>
<evidence type="ECO:0000256" key="3">
    <source>
        <dbReference type="ARBA" id="ARBA00022989"/>
    </source>
</evidence>
<feature type="transmembrane region" description="Helical" evidence="5">
    <location>
        <begin position="411"/>
        <end position="431"/>
    </location>
</feature>
<feature type="transmembrane region" description="Helical" evidence="5">
    <location>
        <begin position="145"/>
        <end position="168"/>
    </location>
</feature>
<dbReference type="GO" id="GO:0005886">
    <property type="term" value="C:plasma membrane"/>
    <property type="evidence" value="ECO:0007669"/>
    <property type="project" value="TreeGrafter"/>
</dbReference>
<dbReference type="STRING" id="670483.S7RVE7"/>
<evidence type="ECO:0000256" key="1">
    <source>
        <dbReference type="ARBA" id="ARBA00004141"/>
    </source>
</evidence>
<dbReference type="SUPFAM" id="SSF103473">
    <property type="entry name" value="MFS general substrate transporter"/>
    <property type="match status" value="1"/>
</dbReference>
<keyword evidence="2 5" id="KW-0812">Transmembrane</keyword>
<keyword evidence="3 5" id="KW-1133">Transmembrane helix</keyword>
<keyword evidence="7" id="KW-1185">Reference proteome</keyword>